<dbReference type="AlphaFoldDB" id="A0AAD9DKM2"/>
<dbReference type="Gene3D" id="1.25.40.20">
    <property type="entry name" value="Ankyrin repeat-containing domain"/>
    <property type="match status" value="2"/>
</dbReference>
<dbReference type="SUPFAM" id="SSF48403">
    <property type="entry name" value="Ankyrin repeat"/>
    <property type="match status" value="1"/>
</dbReference>
<gene>
    <name evidence="3" type="ORF">QTG54_001204</name>
</gene>
<dbReference type="Proteomes" id="UP001224775">
    <property type="component" value="Unassembled WGS sequence"/>
</dbReference>
<keyword evidence="1" id="KW-0677">Repeat</keyword>
<comment type="caution">
    <text evidence="3">The sequence shown here is derived from an EMBL/GenBank/DDBJ whole genome shotgun (WGS) entry which is preliminary data.</text>
</comment>
<keyword evidence="2" id="KW-0040">ANK repeat</keyword>
<keyword evidence="4" id="KW-1185">Reference proteome</keyword>
<evidence type="ECO:0000256" key="2">
    <source>
        <dbReference type="ARBA" id="ARBA00023043"/>
    </source>
</evidence>
<dbReference type="PANTHER" id="PTHR24186:SF50">
    <property type="entry name" value="ANKYRIN REPEAT-CONTAINING PROTEIN ITN1-LIKE ISOFORM X1"/>
    <property type="match status" value="1"/>
</dbReference>
<evidence type="ECO:0000313" key="3">
    <source>
        <dbReference type="EMBL" id="KAK1749265.1"/>
    </source>
</evidence>
<dbReference type="PANTHER" id="PTHR24186">
    <property type="entry name" value="PROTEIN PHOSPHATASE 1 REGULATORY SUBUNIT"/>
    <property type="match status" value="1"/>
</dbReference>
<dbReference type="GO" id="GO:0005886">
    <property type="term" value="C:plasma membrane"/>
    <property type="evidence" value="ECO:0007669"/>
    <property type="project" value="TreeGrafter"/>
</dbReference>
<evidence type="ECO:0000313" key="4">
    <source>
        <dbReference type="Proteomes" id="UP001224775"/>
    </source>
</evidence>
<proteinExistence type="predicted"/>
<reference evidence="3" key="1">
    <citation type="submission" date="2023-06" db="EMBL/GenBank/DDBJ databases">
        <title>Survivors Of The Sea: Transcriptome response of Skeletonema marinoi to long-term dormancy.</title>
        <authorList>
            <person name="Pinder M.I.M."/>
            <person name="Kourtchenko O."/>
            <person name="Robertson E.K."/>
            <person name="Larsson T."/>
            <person name="Maumus F."/>
            <person name="Osuna-Cruz C.M."/>
            <person name="Vancaester E."/>
            <person name="Stenow R."/>
            <person name="Vandepoele K."/>
            <person name="Ploug H."/>
            <person name="Bruchert V."/>
            <person name="Godhe A."/>
            <person name="Topel M."/>
        </authorList>
    </citation>
    <scope>NUCLEOTIDE SEQUENCE</scope>
    <source>
        <strain evidence="3">R05AC</strain>
    </source>
</reference>
<organism evidence="3 4">
    <name type="scientific">Skeletonema marinoi</name>
    <dbReference type="NCBI Taxonomy" id="267567"/>
    <lineage>
        <taxon>Eukaryota</taxon>
        <taxon>Sar</taxon>
        <taxon>Stramenopiles</taxon>
        <taxon>Ochrophyta</taxon>
        <taxon>Bacillariophyta</taxon>
        <taxon>Coscinodiscophyceae</taxon>
        <taxon>Thalassiosirophycidae</taxon>
        <taxon>Thalassiosirales</taxon>
        <taxon>Skeletonemataceae</taxon>
        <taxon>Skeletonema</taxon>
        <taxon>Skeletonema marinoi-dohrnii complex</taxon>
    </lineage>
</organism>
<protein>
    <submittedName>
        <fullName evidence="3">Uncharacterized protein</fullName>
    </submittedName>
</protein>
<dbReference type="EMBL" id="JATAAI010000001">
    <property type="protein sequence ID" value="KAK1749265.1"/>
    <property type="molecule type" value="Genomic_DNA"/>
</dbReference>
<accession>A0AAD9DKM2</accession>
<dbReference type="InterPro" id="IPR036770">
    <property type="entry name" value="Ankyrin_rpt-contain_sf"/>
</dbReference>
<sequence length="464" mass="51962">MPNKYNIRANRQVLDNFIRKRAWIAFRDHFCEYSVEDARAIVEYHNNTTHRTLLHSLCDISNSSPPPPDLLYVVAESSPRSLLLQDSGRTPLHLCVIRGYSMKAIISLLSLAEKCDSLDKQHLLLATDSRGCTPLLAALYRFDNINESIVRYLVNQDVNGASLLIPSAGAKKKQKQHAPLKYVASSESIFVGGGLESSDDLLRFMLVKTYLARMKEMYQNDHDGDTYIAENESDVCILQAAILCFDLFGSPKTASSIISCIIRNRLHQIERLNSRTDAAGNLTIHIACISSADYNNQILRLVSRETDYGINSDDCTLLEYIMKASGPNALLFQNKEKDLPLHCAIKSKRSWLDVQRLIDSCPTSASTRTGKGELPLHLAMKCGNCSSDYIMKLWEKSPEAAIISDNDGLYPFQLAAIAISGRVQKPHRKSKKKVTSKSENVWDALSVSYFFLRECPSLIQSCCL</sequence>
<evidence type="ECO:0000256" key="1">
    <source>
        <dbReference type="ARBA" id="ARBA00022737"/>
    </source>
</evidence>
<name>A0AAD9DKM2_9STRA</name>